<feature type="transmembrane region" description="Helical" evidence="6">
    <location>
        <begin position="396"/>
        <end position="418"/>
    </location>
</feature>
<feature type="transmembrane region" description="Helical" evidence="6">
    <location>
        <begin position="252"/>
        <end position="271"/>
    </location>
</feature>
<organism evidence="7 8">
    <name type="scientific">Sanguibacteroides justesenii</name>
    <dbReference type="NCBI Taxonomy" id="1547597"/>
    <lineage>
        <taxon>Bacteria</taxon>
        <taxon>Pseudomonadati</taxon>
        <taxon>Bacteroidota</taxon>
        <taxon>Bacteroidia</taxon>
        <taxon>Bacteroidales</taxon>
        <taxon>Porphyromonadaceae</taxon>
        <taxon>Sanguibacteroides</taxon>
    </lineage>
</organism>
<dbReference type="InterPro" id="IPR050833">
    <property type="entry name" value="Poly_Biosynth_Transport"/>
</dbReference>
<comment type="subcellular location">
    <subcellularLocation>
        <location evidence="1">Cell membrane</location>
        <topology evidence="1">Multi-pass membrane protein</topology>
    </subcellularLocation>
</comment>
<evidence type="ECO:0000256" key="3">
    <source>
        <dbReference type="ARBA" id="ARBA00022692"/>
    </source>
</evidence>
<gene>
    <name evidence="7" type="ORF">BA92_09180</name>
</gene>
<feature type="transmembrane region" description="Helical" evidence="6">
    <location>
        <begin position="303"/>
        <end position="320"/>
    </location>
</feature>
<keyword evidence="4 6" id="KW-1133">Transmembrane helix</keyword>
<evidence type="ECO:0000256" key="5">
    <source>
        <dbReference type="ARBA" id="ARBA00023136"/>
    </source>
</evidence>
<proteinExistence type="predicted"/>
<comment type="caution">
    <text evidence="7">The sequence shown here is derived from an EMBL/GenBank/DDBJ whole genome shotgun (WGS) entry which is preliminary data.</text>
</comment>
<feature type="transmembrane region" description="Helical" evidence="6">
    <location>
        <begin position="153"/>
        <end position="172"/>
    </location>
</feature>
<sequence length="497" mass="56143">MGVIIRQSIKGTVVNYVGAFIGFLSTMFIVTRFLTSEEIGLTRVLFEAATLLGTFVQLGTTSSAIRFFPFFKSKDGRNNGFFFYLVALPLVGCCLFIPVAWLLKQPVCAYFEQNSALFVDYYNWLFPLMFFIVYLGVFETYSNLLMRIAVPKLIREVVIRLLLIGVYILYAVHVTGMTGLVATYIAVYGIAMFLNLWYASRIGSVSLKHDFSFINKDLRKDILKYTAFLMVGVIGGSITSKLDLFMVSAEMGLNYGGIYTIAFYMVAIIDIPSRSITAISSPVAAEALRAGDFEKANALYKKVSLHQLLIGGFLFLLLWINIDNIFDIIPNGADYRAGKWVVFFIGLSRLIVMFLGFGYTLISFSRYYYWGLYFTFFITAITILTNSWLIPILGMTGAAVATLLTCILSHTVQQWLVFAKVKGNPYTWNTLKLLGIFLLLYGLNAILPDMDDPWLDGIFRSSIMCIAGSVLTYFLHLSVEVNQLADDLIFKWLKWRR</sequence>
<dbReference type="Proteomes" id="UP000031980">
    <property type="component" value="Unassembled WGS sequence"/>
</dbReference>
<feature type="transmembrane region" description="Helical" evidence="6">
    <location>
        <begin position="178"/>
        <end position="198"/>
    </location>
</feature>
<feature type="transmembrane region" description="Helical" evidence="6">
    <location>
        <begin position="369"/>
        <end position="390"/>
    </location>
</feature>
<dbReference type="AlphaFoldDB" id="A0A0C3RDM2"/>
<feature type="transmembrane region" description="Helical" evidence="6">
    <location>
        <begin position="459"/>
        <end position="479"/>
    </location>
</feature>
<dbReference type="PANTHER" id="PTHR30250:SF11">
    <property type="entry name" value="O-ANTIGEN TRANSPORTER-RELATED"/>
    <property type="match status" value="1"/>
</dbReference>
<name>A0A0C3RDM2_9PORP</name>
<feature type="transmembrane region" description="Helical" evidence="6">
    <location>
        <begin position="121"/>
        <end position="141"/>
    </location>
</feature>
<protein>
    <recommendedName>
        <fullName evidence="9">Polysaccharide biosynthesis protein</fullName>
    </recommendedName>
</protein>
<dbReference type="Pfam" id="PF01943">
    <property type="entry name" value="Polysacc_synt"/>
    <property type="match status" value="1"/>
</dbReference>
<evidence type="ECO:0000256" key="6">
    <source>
        <dbReference type="SAM" id="Phobius"/>
    </source>
</evidence>
<feature type="transmembrane region" description="Helical" evidence="6">
    <location>
        <begin position="81"/>
        <end position="101"/>
    </location>
</feature>
<evidence type="ECO:0000256" key="4">
    <source>
        <dbReference type="ARBA" id="ARBA00022989"/>
    </source>
</evidence>
<dbReference type="InterPro" id="IPR002797">
    <property type="entry name" value="Polysacc_synth"/>
</dbReference>
<evidence type="ECO:0008006" key="9">
    <source>
        <dbReference type="Google" id="ProtNLM"/>
    </source>
</evidence>
<dbReference type="RefSeq" id="WP_041505218.1">
    <property type="nucleotide sequence ID" value="NZ_JPIU01000039.1"/>
</dbReference>
<reference evidence="7 8" key="1">
    <citation type="submission" date="2014-07" db="EMBL/GenBank/DDBJ databases">
        <title>Porphyromonadaceae bacterium OUH 308042 = ATCC BAA-2681 = DSM 28342 draft genome.</title>
        <authorList>
            <person name="Sydenham T.V."/>
            <person name="Hasman H."/>
            <person name="Justensen U.S."/>
        </authorList>
    </citation>
    <scope>NUCLEOTIDE SEQUENCE [LARGE SCALE GENOMIC DNA]</scope>
    <source>
        <strain evidence="7 8">OUH 308042</strain>
    </source>
</reference>
<keyword evidence="8" id="KW-1185">Reference proteome</keyword>
<evidence type="ECO:0000313" key="8">
    <source>
        <dbReference type="Proteomes" id="UP000031980"/>
    </source>
</evidence>
<dbReference type="PANTHER" id="PTHR30250">
    <property type="entry name" value="PST FAMILY PREDICTED COLANIC ACID TRANSPORTER"/>
    <property type="match status" value="1"/>
</dbReference>
<keyword evidence="2" id="KW-1003">Cell membrane</keyword>
<dbReference type="GO" id="GO:0005886">
    <property type="term" value="C:plasma membrane"/>
    <property type="evidence" value="ECO:0007669"/>
    <property type="project" value="UniProtKB-SubCell"/>
</dbReference>
<evidence type="ECO:0000256" key="1">
    <source>
        <dbReference type="ARBA" id="ARBA00004651"/>
    </source>
</evidence>
<keyword evidence="3 6" id="KW-0812">Transmembrane</keyword>
<evidence type="ECO:0000313" key="7">
    <source>
        <dbReference type="EMBL" id="KIO44366.1"/>
    </source>
</evidence>
<dbReference type="EMBL" id="JPIU01000039">
    <property type="protein sequence ID" value="KIO44366.1"/>
    <property type="molecule type" value="Genomic_DNA"/>
</dbReference>
<feature type="transmembrane region" description="Helical" evidence="6">
    <location>
        <begin position="340"/>
        <end position="362"/>
    </location>
</feature>
<feature type="transmembrane region" description="Helical" evidence="6">
    <location>
        <begin position="222"/>
        <end position="240"/>
    </location>
</feature>
<feature type="transmembrane region" description="Helical" evidence="6">
    <location>
        <begin position="46"/>
        <end position="69"/>
    </location>
</feature>
<accession>A0A0C3RDM2</accession>
<keyword evidence="5 6" id="KW-0472">Membrane</keyword>
<feature type="transmembrane region" description="Helical" evidence="6">
    <location>
        <begin position="12"/>
        <end position="34"/>
    </location>
</feature>
<feature type="transmembrane region" description="Helical" evidence="6">
    <location>
        <begin position="430"/>
        <end position="447"/>
    </location>
</feature>
<evidence type="ECO:0000256" key="2">
    <source>
        <dbReference type="ARBA" id="ARBA00022475"/>
    </source>
</evidence>